<protein>
    <submittedName>
        <fullName evidence="1">Uncharacterized protein</fullName>
    </submittedName>
</protein>
<gene>
    <name evidence="1" type="ORF">Slati_0215900</name>
</gene>
<evidence type="ECO:0000313" key="1">
    <source>
        <dbReference type="EMBL" id="KAL0463283.1"/>
    </source>
</evidence>
<dbReference type="Pfam" id="PF02992">
    <property type="entry name" value="Transposase_21"/>
    <property type="match status" value="1"/>
</dbReference>
<reference evidence="1" key="2">
    <citation type="journal article" date="2024" name="Plant">
        <title>Genomic evolution and insights into agronomic trait innovations of Sesamum species.</title>
        <authorList>
            <person name="Miao H."/>
            <person name="Wang L."/>
            <person name="Qu L."/>
            <person name="Liu H."/>
            <person name="Sun Y."/>
            <person name="Le M."/>
            <person name="Wang Q."/>
            <person name="Wei S."/>
            <person name="Zheng Y."/>
            <person name="Lin W."/>
            <person name="Duan Y."/>
            <person name="Cao H."/>
            <person name="Xiong S."/>
            <person name="Wang X."/>
            <person name="Wei L."/>
            <person name="Li C."/>
            <person name="Ma Q."/>
            <person name="Ju M."/>
            <person name="Zhao R."/>
            <person name="Li G."/>
            <person name="Mu C."/>
            <person name="Tian Q."/>
            <person name="Mei H."/>
            <person name="Zhang T."/>
            <person name="Gao T."/>
            <person name="Zhang H."/>
        </authorList>
    </citation>
    <scope>NUCLEOTIDE SEQUENCE</scope>
    <source>
        <strain evidence="1">KEN1</strain>
    </source>
</reference>
<dbReference type="PANTHER" id="PTHR10775">
    <property type="entry name" value="OS08G0208400 PROTEIN"/>
    <property type="match status" value="1"/>
</dbReference>
<dbReference type="PANTHER" id="PTHR10775:SF185">
    <property type="entry name" value="OS08G0208400 PROTEIN"/>
    <property type="match status" value="1"/>
</dbReference>
<reference evidence="1" key="1">
    <citation type="submission" date="2020-06" db="EMBL/GenBank/DDBJ databases">
        <authorList>
            <person name="Li T."/>
            <person name="Hu X."/>
            <person name="Zhang T."/>
            <person name="Song X."/>
            <person name="Zhang H."/>
            <person name="Dai N."/>
            <person name="Sheng W."/>
            <person name="Hou X."/>
            <person name="Wei L."/>
        </authorList>
    </citation>
    <scope>NUCLEOTIDE SEQUENCE</scope>
    <source>
        <strain evidence="1">KEN1</strain>
        <tissue evidence="1">Leaf</tissue>
    </source>
</reference>
<proteinExistence type="predicted"/>
<dbReference type="InterPro" id="IPR004242">
    <property type="entry name" value="Transposase_21"/>
</dbReference>
<sequence length="127" mass="15101">MLFRGEDARLDHCEICGESRYNDKGKRVARKRMRYFSLKSRPQKLFMSSKTTSLMRWRAEERIEDRVLRHPADSQAWKEFDKKNPSFACNVRNVRRGLATDGFNPYRTINVSYNIWPVVLITYNLPP</sequence>
<dbReference type="AlphaFoldDB" id="A0AAW2YC35"/>
<name>A0AAW2YC35_9LAMI</name>
<organism evidence="1">
    <name type="scientific">Sesamum latifolium</name>
    <dbReference type="NCBI Taxonomy" id="2727402"/>
    <lineage>
        <taxon>Eukaryota</taxon>
        <taxon>Viridiplantae</taxon>
        <taxon>Streptophyta</taxon>
        <taxon>Embryophyta</taxon>
        <taxon>Tracheophyta</taxon>
        <taxon>Spermatophyta</taxon>
        <taxon>Magnoliopsida</taxon>
        <taxon>eudicotyledons</taxon>
        <taxon>Gunneridae</taxon>
        <taxon>Pentapetalae</taxon>
        <taxon>asterids</taxon>
        <taxon>lamiids</taxon>
        <taxon>Lamiales</taxon>
        <taxon>Pedaliaceae</taxon>
        <taxon>Sesamum</taxon>
    </lineage>
</organism>
<comment type="caution">
    <text evidence="1">The sequence shown here is derived from an EMBL/GenBank/DDBJ whole genome shotgun (WGS) entry which is preliminary data.</text>
</comment>
<accession>A0AAW2YC35</accession>
<dbReference type="EMBL" id="JACGWN010000001">
    <property type="protein sequence ID" value="KAL0463283.1"/>
    <property type="molecule type" value="Genomic_DNA"/>
</dbReference>